<dbReference type="EMBL" id="DRNH01000189">
    <property type="protein sequence ID" value="HFB53777.1"/>
    <property type="molecule type" value="Genomic_DNA"/>
</dbReference>
<accession>A0A7C3GJ58</accession>
<reference evidence="6" key="1">
    <citation type="journal article" date="2020" name="mSystems">
        <title>Genome- and Community-Level Interaction Insights into Carbon Utilization and Element Cycling Functions of Hydrothermarchaeota in Hydrothermal Sediment.</title>
        <authorList>
            <person name="Zhou Z."/>
            <person name="Liu Y."/>
            <person name="Xu W."/>
            <person name="Pan J."/>
            <person name="Luo Z.H."/>
            <person name="Li M."/>
        </authorList>
    </citation>
    <scope>NUCLEOTIDE SEQUENCE [LARGE SCALE GENOMIC DNA]</scope>
    <source>
        <strain evidence="6">HyVt-507</strain>
    </source>
</reference>
<keyword evidence="1" id="KW-0813">Transport</keyword>
<keyword evidence="3 6" id="KW-0067">ATP-binding</keyword>
<dbReference type="GO" id="GO:0098796">
    <property type="term" value="C:membrane protein complex"/>
    <property type="evidence" value="ECO:0007669"/>
    <property type="project" value="UniProtKB-ARBA"/>
</dbReference>
<organism evidence="6">
    <name type="scientific">Sulfurimonas autotrophica</name>
    <dbReference type="NCBI Taxonomy" id="202747"/>
    <lineage>
        <taxon>Bacteria</taxon>
        <taxon>Pseudomonadati</taxon>
        <taxon>Campylobacterota</taxon>
        <taxon>Epsilonproteobacteria</taxon>
        <taxon>Campylobacterales</taxon>
        <taxon>Sulfurimonadaceae</taxon>
        <taxon>Sulfurimonas</taxon>
    </lineage>
</organism>
<dbReference type="InterPro" id="IPR003439">
    <property type="entry name" value="ABC_transporter-like_ATP-bd"/>
</dbReference>
<sequence length="237" mass="26184">MNKQAIRVENLVKHFGKADSLVEVIDGASFEVNKGELVALVAPSGAGKTTLLMMIGCVEEPTSGTIWLGDEKVYENKWLTKETRKIRREKIGFIFQAHYLIPFLNIIENVTLVPQTNGVSKEESEKIAMELLEYFDIGDKANAMPSSLSGGQNQRAAIARALANKPQIILADEPTAALDSKRSVDVVKMLKKIATDQDVAVIMVTHDEAMLPLCDRILKIEDKKVVSTQVQQEAHIL</sequence>
<dbReference type="SUPFAM" id="SSF52540">
    <property type="entry name" value="P-loop containing nucleoside triphosphate hydrolases"/>
    <property type="match status" value="1"/>
</dbReference>
<dbReference type="GO" id="GO:0005524">
    <property type="term" value="F:ATP binding"/>
    <property type="evidence" value="ECO:0007669"/>
    <property type="project" value="UniProtKB-KW"/>
</dbReference>
<gene>
    <name evidence="6" type="ORF">ENJ67_03510</name>
</gene>
<evidence type="ECO:0000256" key="4">
    <source>
        <dbReference type="ARBA" id="ARBA00038388"/>
    </source>
</evidence>
<evidence type="ECO:0000256" key="1">
    <source>
        <dbReference type="ARBA" id="ARBA00022448"/>
    </source>
</evidence>
<evidence type="ECO:0000256" key="2">
    <source>
        <dbReference type="ARBA" id="ARBA00022741"/>
    </source>
</evidence>
<evidence type="ECO:0000256" key="3">
    <source>
        <dbReference type="ARBA" id="ARBA00022840"/>
    </source>
</evidence>
<proteinExistence type="inferred from homology"/>
<comment type="caution">
    <text evidence="6">The sequence shown here is derived from an EMBL/GenBank/DDBJ whole genome shotgun (WGS) entry which is preliminary data.</text>
</comment>
<dbReference type="PANTHER" id="PTHR42798:SF6">
    <property type="entry name" value="CELL DIVISION ATP-BINDING PROTEIN FTSE"/>
    <property type="match status" value="1"/>
</dbReference>
<dbReference type="FunFam" id="3.40.50.300:FF:000032">
    <property type="entry name" value="Export ABC transporter ATP-binding protein"/>
    <property type="match status" value="1"/>
</dbReference>
<dbReference type="PANTHER" id="PTHR42798">
    <property type="entry name" value="LIPOPROTEIN-RELEASING SYSTEM ATP-BINDING PROTEIN LOLD"/>
    <property type="match status" value="1"/>
</dbReference>
<keyword evidence="2" id="KW-0547">Nucleotide-binding</keyword>
<dbReference type="GO" id="GO:0022857">
    <property type="term" value="F:transmembrane transporter activity"/>
    <property type="evidence" value="ECO:0007669"/>
    <property type="project" value="UniProtKB-ARBA"/>
</dbReference>
<dbReference type="AlphaFoldDB" id="A0A7C3GJ58"/>
<dbReference type="PROSITE" id="PS50893">
    <property type="entry name" value="ABC_TRANSPORTER_2"/>
    <property type="match status" value="1"/>
</dbReference>
<evidence type="ECO:0000259" key="5">
    <source>
        <dbReference type="PROSITE" id="PS50893"/>
    </source>
</evidence>
<dbReference type="Proteomes" id="UP000886390">
    <property type="component" value="Unassembled WGS sequence"/>
</dbReference>
<dbReference type="CDD" id="cd03255">
    <property type="entry name" value="ABC_MJ0796_LolCDE_FtsE"/>
    <property type="match status" value="1"/>
</dbReference>
<dbReference type="InterPro" id="IPR003593">
    <property type="entry name" value="AAA+_ATPase"/>
</dbReference>
<protein>
    <submittedName>
        <fullName evidence="6">ABC transporter ATP-binding protein</fullName>
    </submittedName>
</protein>
<dbReference type="SMART" id="SM00382">
    <property type="entry name" value="AAA"/>
    <property type="match status" value="1"/>
</dbReference>
<name>A0A7C3GJ58_9BACT</name>
<dbReference type="GO" id="GO:0016887">
    <property type="term" value="F:ATP hydrolysis activity"/>
    <property type="evidence" value="ECO:0007669"/>
    <property type="project" value="InterPro"/>
</dbReference>
<dbReference type="InterPro" id="IPR027417">
    <property type="entry name" value="P-loop_NTPase"/>
</dbReference>
<evidence type="ECO:0000313" key="6">
    <source>
        <dbReference type="EMBL" id="HFB53777.1"/>
    </source>
</evidence>
<dbReference type="InterPro" id="IPR017911">
    <property type="entry name" value="MacB-like_ATP-bd"/>
</dbReference>
<comment type="similarity">
    <text evidence="4">Belongs to the ABC transporter superfamily. Macrolide exporter (TC 3.A.1.122) family.</text>
</comment>
<feature type="domain" description="ABC transporter" evidence="5">
    <location>
        <begin position="6"/>
        <end position="236"/>
    </location>
</feature>
<dbReference type="Gene3D" id="3.40.50.300">
    <property type="entry name" value="P-loop containing nucleotide triphosphate hydrolases"/>
    <property type="match status" value="1"/>
</dbReference>
<dbReference type="Pfam" id="PF00005">
    <property type="entry name" value="ABC_tran"/>
    <property type="match status" value="1"/>
</dbReference>